<dbReference type="GO" id="GO:0016075">
    <property type="term" value="P:rRNA catabolic process"/>
    <property type="evidence" value="ECO:0007669"/>
    <property type="project" value="TreeGrafter"/>
</dbReference>
<comment type="subcellular location">
    <subcellularLocation>
        <location evidence="2">Cytoplasm</location>
    </subcellularLocation>
    <subcellularLocation>
        <location evidence="1">Nucleus</location>
    </subcellularLocation>
</comment>
<dbReference type="PANTHER" id="PTHR11953">
    <property type="entry name" value="EXOSOME COMPLEX COMPONENT"/>
    <property type="match status" value="1"/>
</dbReference>
<feature type="compositionally biased region" description="Basic and acidic residues" evidence="9">
    <location>
        <begin position="318"/>
        <end position="333"/>
    </location>
</feature>
<name>A0A6A6VY67_9PEZI</name>
<feature type="region of interest" description="Disordered" evidence="9">
    <location>
        <begin position="314"/>
        <end position="333"/>
    </location>
</feature>
<evidence type="ECO:0000256" key="8">
    <source>
        <dbReference type="ARBA" id="ARBA00023242"/>
    </source>
</evidence>
<evidence type="ECO:0000256" key="6">
    <source>
        <dbReference type="ARBA" id="ARBA00022835"/>
    </source>
</evidence>
<dbReference type="GO" id="GO:0000177">
    <property type="term" value="C:cytoplasmic exosome (RNase complex)"/>
    <property type="evidence" value="ECO:0007669"/>
    <property type="project" value="TreeGrafter"/>
</dbReference>
<dbReference type="RefSeq" id="XP_033597051.1">
    <property type="nucleotide sequence ID" value="XM_033742506.1"/>
</dbReference>
<dbReference type="Pfam" id="PF01138">
    <property type="entry name" value="RNase_PH"/>
    <property type="match status" value="1"/>
</dbReference>
<evidence type="ECO:0000313" key="12">
    <source>
        <dbReference type="Proteomes" id="UP000799437"/>
    </source>
</evidence>
<evidence type="ECO:0000256" key="7">
    <source>
        <dbReference type="ARBA" id="ARBA00022884"/>
    </source>
</evidence>
<dbReference type="GO" id="GO:0006364">
    <property type="term" value="P:rRNA processing"/>
    <property type="evidence" value="ECO:0007669"/>
    <property type="project" value="UniProtKB-KW"/>
</dbReference>
<dbReference type="GO" id="GO:0034475">
    <property type="term" value="P:U4 snRNA 3'-end processing"/>
    <property type="evidence" value="ECO:0007669"/>
    <property type="project" value="TreeGrafter"/>
</dbReference>
<keyword evidence="8" id="KW-0539">Nucleus</keyword>
<dbReference type="GO" id="GO:0000176">
    <property type="term" value="C:nuclear exosome (RNase complex)"/>
    <property type="evidence" value="ECO:0007669"/>
    <property type="project" value="UniProtKB-ARBA"/>
</dbReference>
<dbReference type="InterPro" id="IPR050080">
    <property type="entry name" value="RNase_PH"/>
</dbReference>
<dbReference type="PANTHER" id="PTHR11953:SF2">
    <property type="entry name" value="EXOSOME COMPLEX COMPONENT MTR3"/>
    <property type="match status" value="1"/>
</dbReference>
<keyword evidence="7" id="KW-0694">RNA-binding</keyword>
<dbReference type="GO" id="GO:0071051">
    <property type="term" value="P:poly(A)-dependent snoRNA 3'-end processing"/>
    <property type="evidence" value="ECO:0007669"/>
    <property type="project" value="TreeGrafter"/>
</dbReference>
<dbReference type="OrthoDB" id="2504340at2759"/>
<feature type="domain" description="Exoribonuclease phosphorolytic" evidence="10">
    <location>
        <begin position="44"/>
        <end position="209"/>
    </location>
</feature>
<proteinExistence type="inferred from homology"/>
<keyword evidence="5" id="KW-0698">rRNA processing</keyword>
<evidence type="ECO:0000313" key="11">
    <source>
        <dbReference type="EMBL" id="KAF2754600.1"/>
    </source>
</evidence>
<dbReference type="GO" id="GO:0071028">
    <property type="term" value="P:nuclear mRNA surveillance"/>
    <property type="evidence" value="ECO:0007669"/>
    <property type="project" value="TreeGrafter"/>
</dbReference>
<evidence type="ECO:0000256" key="2">
    <source>
        <dbReference type="ARBA" id="ARBA00004496"/>
    </source>
</evidence>
<evidence type="ECO:0000256" key="1">
    <source>
        <dbReference type="ARBA" id="ARBA00004123"/>
    </source>
</evidence>
<evidence type="ECO:0000259" key="10">
    <source>
        <dbReference type="Pfam" id="PF01138"/>
    </source>
</evidence>
<evidence type="ECO:0000256" key="3">
    <source>
        <dbReference type="ARBA" id="ARBA00006678"/>
    </source>
</evidence>
<dbReference type="SUPFAM" id="SSF54211">
    <property type="entry name" value="Ribosomal protein S5 domain 2-like"/>
    <property type="match status" value="1"/>
</dbReference>
<evidence type="ECO:0000256" key="5">
    <source>
        <dbReference type="ARBA" id="ARBA00022552"/>
    </source>
</evidence>
<dbReference type="InterPro" id="IPR027408">
    <property type="entry name" value="PNPase/RNase_PH_dom_sf"/>
</dbReference>
<dbReference type="InterPro" id="IPR020568">
    <property type="entry name" value="Ribosomal_Su5_D2-typ_SF"/>
</dbReference>
<dbReference type="CDD" id="cd11371">
    <property type="entry name" value="RNase_PH_MTR3"/>
    <property type="match status" value="1"/>
</dbReference>
<dbReference type="InterPro" id="IPR036345">
    <property type="entry name" value="ExoRNase_PH_dom2_sf"/>
</dbReference>
<reference evidence="11" key="1">
    <citation type="journal article" date="2020" name="Stud. Mycol.">
        <title>101 Dothideomycetes genomes: a test case for predicting lifestyles and emergence of pathogens.</title>
        <authorList>
            <person name="Haridas S."/>
            <person name="Albert R."/>
            <person name="Binder M."/>
            <person name="Bloem J."/>
            <person name="Labutti K."/>
            <person name="Salamov A."/>
            <person name="Andreopoulos B."/>
            <person name="Baker S."/>
            <person name="Barry K."/>
            <person name="Bills G."/>
            <person name="Bluhm B."/>
            <person name="Cannon C."/>
            <person name="Castanera R."/>
            <person name="Culley D."/>
            <person name="Daum C."/>
            <person name="Ezra D."/>
            <person name="Gonzalez J."/>
            <person name="Henrissat B."/>
            <person name="Kuo A."/>
            <person name="Liang C."/>
            <person name="Lipzen A."/>
            <person name="Lutzoni F."/>
            <person name="Magnuson J."/>
            <person name="Mondo S."/>
            <person name="Nolan M."/>
            <person name="Ohm R."/>
            <person name="Pangilinan J."/>
            <person name="Park H.-J."/>
            <person name="Ramirez L."/>
            <person name="Alfaro M."/>
            <person name="Sun H."/>
            <person name="Tritt A."/>
            <person name="Yoshinaga Y."/>
            <person name="Zwiers L.-H."/>
            <person name="Turgeon B."/>
            <person name="Goodwin S."/>
            <person name="Spatafora J."/>
            <person name="Crous P."/>
            <person name="Grigoriev I."/>
        </authorList>
    </citation>
    <scope>NUCLEOTIDE SEQUENCE</scope>
    <source>
        <strain evidence="11">CBS 121739</strain>
    </source>
</reference>
<dbReference type="GO" id="GO:0005730">
    <property type="term" value="C:nucleolus"/>
    <property type="evidence" value="ECO:0007669"/>
    <property type="project" value="TreeGrafter"/>
</dbReference>
<organism evidence="11 12">
    <name type="scientific">Pseudovirgaria hyperparasitica</name>
    <dbReference type="NCBI Taxonomy" id="470096"/>
    <lineage>
        <taxon>Eukaryota</taxon>
        <taxon>Fungi</taxon>
        <taxon>Dikarya</taxon>
        <taxon>Ascomycota</taxon>
        <taxon>Pezizomycotina</taxon>
        <taxon>Dothideomycetes</taxon>
        <taxon>Dothideomycetes incertae sedis</taxon>
        <taxon>Acrospermales</taxon>
        <taxon>Acrospermaceae</taxon>
        <taxon>Pseudovirgaria</taxon>
    </lineage>
</organism>
<sequence>MDRQDRRRINPPSGGTAPPLFASAIALAGASQFKRPIRSRKPDELRKIFLQTGLVPSASGSAYLELQSPSPSGTHDLVSSKSSLKLTCSVHGPKPLPRSAPFSPHLVLTTHVKFAPFAARQRRGYIRDSSERDLGVHLETALRGAIIGERWPKSGVDVIITILEGEEDRWWGDEVGGGTKGIGGAGWGLMTVLAGCITCASAAIVDAGIDCVDMVSGGVAALLPAPERSEKGKGKDVQETTVVLDPCPSEHQEIQAVCVVAYLQGRDEITELWVKGNAGDAAAAIVDNAVRAAVASKAVLTEAVKEAAELKFSVESGRPQEHPKGSRDLEMSG</sequence>
<dbReference type="EMBL" id="ML996580">
    <property type="protein sequence ID" value="KAF2754600.1"/>
    <property type="molecule type" value="Genomic_DNA"/>
</dbReference>
<accession>A0A6A6VY67</accession>
<dbReference type="InterPro" id="IPR001247">
    <property type="entry name" value="ExoRNase_PH_dom1"/>
</dbReference>
<keyword evidence="6" id="KW-0271">Exosome</keyword>
<gene>
    <name evidence="11" type="ORF">EJ05DRAFT_456774</name>
</gene>
<dbReference type="Gene3D" id="3.30.230.70">
    <property type="entry name" value="GHMP Kinase, N-terminal domain"/>
    <property type="match status" value="1"/>
</dbReference>
<dbReference type="SUPFAM" id="SSF55666">
    <property type="entry name" value="Ribonuclease PH domain 2-like"/>
    <property type="match status" value="1"/>
</dbReference>
<keyword evidence="4" id="KW-0963">Cytoplasm</keyword>
<evidence type="ECO:0000256" key="4">
    <source>
        <dbReference type="ARBA" id="ARBA00022490"/>
    </source>
</evidence>
<comment type="similarity">
    <text evidence="3">Belongs to the RNase PH family.</text>
</comment>
<keyword evidence="12" id="KW-1185">Reference proteome</keyword>
<dbReference type="Proteomes" id="UP000799437">
    <property type="component" value="Unassembled WGS sequence"/>
</dbReference>
<dbReference type="AlphaFoldDB" id="A0A6A6VY67"/>
<dbReference type="GeneID" id="54483560"/>
<protein>
    <submittedName>
        <fullName evidence="11">Exoribonuclease family protein</fullName>
    </submittedName>
</protein>
<evidence type="ECO:0000256" key="9">
    <source>
        <dbReference type="SAM" id="MobiDB-lite"/>
    </source>
</evidence>
<dbReference type="GO" id="GO:0003723">
    <property type="term" value="F:RNA binding"/>
    <property type="evidence" value="ECO:0007669"/>
    <property type="project" value="UniProtKB-KW"/>
</dbReference>